<dbReference type="InterPro" id="IPR013783">
    <property type="entry name" value="Ig-like_fold"/>
</dbReference>
<dbReference type="GO" id="GO:0015099">
    <property type="term" value="F:nickel cation transmembrane transporter activity"/>
    <property type="evidence" value="ECO:0007669"/>
    <property type="project" value="TreeGrafter"/>
</dbReference>
<feature type="transmembrane region" description="Helical" evidence="1">
    <location>
        <begin position="493"/>
        <end position="518"/>
    </location>
</feature>
<dbReference type="AlphaFoldDB" id="A0A1F5ZK14"/>
<keyword evidence="1" id="KW-1133">Transmembrane helix</keyword>
<name>A0A1F5ZK14_9BACT</name>
<dbReference type="SUPFAM" id="SSF49299">
    <property type="entry name" value="PKD domain"/>
    <property type="match status" value="2"/>
</dbReference>
<dbReference type="GO" id="GO:0005886">
    <property type="term" value="C:plasma membrane"/>
    <property type="evidence" value="ECO:0007669"/>
    <property type="project" value="UniProtKB-SubCell"/>
</dbReference>
<gene>
    <name evidence="4" type="ORF">A3D77_04070</name>
</gene>
<dbReference type="InterPro" id="IPR000601">
    <property type="entry name" value="PKD_dom"/>
</dbReference>
<dbReference type="GO" id="GO:0032025">
    <property type="term" value="P:response to cobalt ion"/>
    <property type="evidence" value="ECO:0007669"/>
    <property type="project" value="TreeGrafter"/>
</dbReference>
<dbReference type="GO" id="GO:0006824">
    <property type="term" value="P:cobalt ion transport"/>
    <property type="evidence" value="ECO:0007669"/>
    <property type="project" value="UniProtKB-KW"/>
</dbReference>
<dbReference type="SMART" id="SM00089">
    <property type="entry name" value="PKD"/>
    <property type="match status" value="2"/>
</dbReference>
<keyword evidence="2" id="KW-0732">Signal</keyword>
<sequence>MKKIIFSFFLFLLFPFSPYHVFAHPAGLPPFFKANGQFNKYYHVPLQSDIINLPQSDIDGTFIVNIPITFEIDPNLLPFPKNIVNTLKYSWDFGDGGKGEGFKNTHTYREPGSYIFRLNAEPKPTYVSQTDLESVLINVLPDPNYSVVTPTIVINGFEIKDSITDTFEDDIGTKELKFEAKMDDSTTKIAEYSWDFGDETQAKGQTVTHTYTPQDTVIFVILRVKTEEGFIRDTFAEIHNSKIILTKNGGVTPKTSTRLVITPQPQTNSVTKKISDISYSLVRYVAQPTGGILFLLLAIVAIFIGGGLHALTPGHGKSMMAAFLLGKHRSSLSDILLLALSITLTHTLVIFILGFVFLFIDKTGTINTAVPFLEKASAALVVFLSLGLIRTGIKNWKHERDHLKGVDYRHDHNHHNQVMHVQNRKQLFFAGFSGGILPCADALSLLLLCISLGRVAYGIFLTFIFSLGLATVIVLLGFVLITGKEKFNFEKRFGKFAYIGGPLFSGTVILLIGLRLLLK</sequence>
<evidence type="ECO:0000313" key="4">
    <source>
        <dbReference type="EMBL" id="OGG12665.1"/>
    </source>
</evidence>
<dbReference type="InterPro" id="IPR051224">
    <property type="entry name" value="NiCoT_RcnA"/>
</dbReference>
<dbReference type="InterPro" id="IPR039447">
    <property type="entry name" value="UreH-like_TM_dom"/>
</dbReference>
<evidence type="ECO:0000256" key="1">
    <source>
        <dbReference type="SAM" id="Phobius"/>
    </source>
</evidence>
<dbReference type="PANTHER" id="PTHR40659">
    <property type="entry name" value="NICKEL/COBALT EFFLUX SYSTEM RCNA"/>
    <property type="match status" value="1"/>
</dbReference>
<proteinExistence type="predicted"/>
<dbReference type="PROSITE" id="PS50093">
    <property type="entry name" value="PKD"/>
    <property type="match status" value="2"/>
</dbReference>
<protein>
    <recommendedName>
        <fullName evidence="3">PKD domain-containing protein</fullName>
    </recommendedName>
</protein>
<evidence type="ECO:0000259" key="3">
    <source>
        <dbReference type="PROSITE" id="PS50093"/>
    </source>
</evidence>
<dbReference type="EMBL" id="MFJL01000043">
    <property type="protein sequence ID" value="OGG12665.1"/>
    <property type="molecule type" value="Genomic_DNA"/>
</dbReference>
<dbReference type="PANTHER" id="PTHR40659:SF1">
    <property type="entry name" value="NICKEL_COBALT EFFLUX SYSTEM RCNA"/>
    <property type="match status" value="1"/>
</dbReference>
<feature type="signal peptide" evidence="2">
    <location>
        <begin position="1"/>
        <end position="23"/>
    </location>
</feature>
<dbReference type="GO" id="GO:0046583">
    <property type="term" value="F:monoatomic cation efflux transmembrane transporter activity"/>
    <property type="evidence" value="ECO:0007669"/>
    <property type="project" value="TreeGrafter"/>
</dbReference>
<dbReference type="Gene3D" id="2.60.40.10">
    <property type="entry name" value="Immunoglobulins"/>
    <property type="match status" value="2"/>
</dbReference>
<keyword evidence="1" id="KW-0812">Transmembrane</keyword>
<feature type="transmembrane region" description="Helical" evidence="1">
    <location>
        <begin position="335"/>
        <end position="360"/>
    </location>
</feature>
<feature type="domain" description="PKD" evidence="3">
    <location>
        <begin position="192"/>
        <end position="212"/>
    </location>
</feature>
<dbReference type="Proteomes" id="UP000176923">
    <property type="component" value="Unassembled WGS sequence"/>
</dbReference>
<evidence type="ECO:0000256" key="2">
    <source>
        <dbReference type="SAM" id="SignalP"/>
    </source>
</evidence>
<feature type="transmembrane region" description="Helical" evidence="1">
    <location>
        <begin position="292"/>
        <end position="314"/>
    </location>
</feature>
<dbReference type="InterPro" id="IPR022409">
    <property type="entry name" value="PKD/Chitinase_dom"/>
</dbReference>
<feature type="transmembrane region" description="Helical" evidence="1">
    <location>
        <begin position="459"/>
        <end position="481"/>
    </location>
</feature>
<keyword evidence="1" id="KW-0472">Membrane</keyword>
<evidence type="ECO:0000313" key="5">
    <source>
        <dbReference type="Proteomes" id="UP000176923"/>
    </source>
</evidence>
<dbReference type="GO" id="GO:0010045">
    <property type="term" value="P:response to nickel cation"/>
    <property type="evidence" value="ECO:0007669"/>
    <property type="project" value="TreeGrafter"/>
</dbReference>
<feature type="chain" id="PRO_5009522856" description="PKD domain-containing protein" evidence="2">
    <location>
        <begin position="24"/>
        <end position="519"/>
    </location>
</feature>
<dbReference type="Pfam" id="PF13386">
    <property type="entry name" value="DsbD_2"/>
    <property type="match status" value="1"/>
</dbReference>
<feature type="transmembrane region" description="Helical" evidence="1">
    <location>
        <begin position="372"/>
        <end position="393"/>
    </location>
</feature>
<reference evidence="4 5" key="1">
    <citation type="journal article" date="2016" name="Nat. Commun.">
        <title>Thousands of microbial genomes shed light on interconnected biogeochemical processes in an aquifer system.</title>
        <authorList>
            <person name="Anantharaman K."/>
            <person name="Brown C.T."/>
            <person name="Hug L.A."/>
            <person name="Sharon I."/>
            <person name="Castelle C.J."/>
            <person name="Probst A.J."/>
            <person name="Thomas B.C."/>
            <person name="Singh A."/>
            <person name="Wilkins M.J."/>
            <person name="Karaoz U."/>
            <person name="Brodie E.L."/>
            <person name="Williams K.H."/>
            <person name="Hubbard S.S."/>
            <person name="Banfield J.F."/>
        </authorList>
    </citation>
    <scope>NUCLEOTIDE SEQUENCE [LARGE SCALE GENOMIC DNA]</scope>
</reference>
<organism evidence="4 5">
    <name type="scientific">Candidatus Gottesmanbacteria bacterium RIFCSPHIGHO2_02_FULL_39_11</name>
    <dbReference type="NCBI Taxonomy" id="1798382"/>
    <lineage>
        <taxon>Bacteria</taxon>
        <taxon>Candidatus Gottesmaniibacteriota</taxon>
    </lineage>
</organism>
<feature type="transmembrane region" description="Helical" evidence="1">
    <location>
        <begin position="427"/>
        <end position="453"/>
    </location>
</feature>
<dbReference type="Pfam" id="PF18911">
    <property type="entry name" value="PKD_4"/>
    <property type="match status" value="2"/>
</dbReference>
<comment type="caution">
    <text evidence="4">The sequence shown here is derived from an EMBL/GenBank/DDBJ whole genome shotgun (WGS) entry which is preliminary data.</text>
</comment>
<accession>A0A1F5ZK14</accession>
<dbReference type="InterPro" id="IPR035986">
    <property type="entry name" value="PKD_dom_sf"/>
</dbReference>
<dbReference type="CDD" id="cd00146">
    <property type="entry name" value="PKD"/>
    <property type="match status" value="2"/>
</dbReference>
<feature type="domain" description="PKD" evidence="3">
    <location>
        <begin position="89"/>
        <end position="120"/>
    </location>
</feature>